<sequence length="122" mass="11975">MRTLKNFGRGLGMAGLAVLMVIALGGCGMEGGSCGSGGCGSMGGGFGGGCSSGSCGMMMANFAQQAMPVVGQIVSQVKKTVSLFKKPKAAAPKPVSSASSGPAARPASRVDEGDQIPSSDRE</sequence>
<evidence type="ECO:0000256" key="1">
    <source>
        <dbReference type="SAM" id="MobiDB-lite"/>
    </source>
</evidence>
<evidence type="ECO:0000313" key="2">
    <source>
        <dbReference type="EMBL" id="RCK78133.1"/>
    </source>
</evidence>
<name>A0A367ZJ22_9BACT</name>
<dbReference type="EMBL" id="QOQW01000027">
    <property type="protein sequence ID" value="RCK78133.1"/>
    <property type="molecule type" value="Genomic_DNA"/>
</dbReference>
<comment type="caution">
    <text evidence="2">The sequence shown here is derived from an EMBL/GenBank/DDBJ whole genome shotgun (WGS) entry which is preliminary data.</text>
</comment>
<organism evidence="2 3">
    <name type="scientific">Candidatus Ozemobacter sibiricus</name>
    <dbReference type="NCBI Taxonomy" id="2268124"/>
    <lineage>
        <taxon>Bacteria</taxon>
        <taxon>Candidatus Ozemobacteria</taxon>
        <taxon>Candidatus Ozemobacterales</taxon>
        <taxon>Candidatus Ozemobacteraceae</taxon>
        <taxon>Candidatus Ozemobacter</taxon>
    </lineage>
</organism>
<gene>
    <name evidence="2" type="ORF">OZSIB_1782</name>
</gene>
<proteinExistence type="predicted"/>
<evidence type="ECO:0008006" key="4">
    <source>
        <dbReference type="Google" id="ProtNLM"/>
    </source>
</evidence>
<protein>
    <recommendedName>
        <fullName evidence="4">Lipoprotein</fullName>
    </recommendedName>
</protein>
<reference evidence="2 3" key="1">
    <citation type="submission" date="2018-05" db="EMBL/GenBank/DDBJ databases">
        <title>A metagenomic window into the 2 km-deep terrestrial subsurface aquifer revealed taxonomically and functionally diverse microbial community comprising novel uncultured bacterial lineages.</title>
        <authorList>
            <person name="Kadnikov V.V."/>
            <person name="Mardanov A.V."/>
            <person name="Beletsky A.V."/>
            <person name="Banks D."/>
            <person name="Pimenov N.V."/>
            <person name="Frank Y.A."/>
            <person name="Karnachuk O.V."/>
            <person name="Ravin N.V."/>
        </authorList>
    </citation>
    <scope>NUCLEOTIDE SEQUENCE [LARGE SCALE GENOMIC DNA]</scope>
    <source>
        <strain evidence="2">BY5</strain>
    </source>
</reference>
<evidence type="ECO:0000313" key="3">
    <source>
        <dbReference type="Proteomes" id="UP000252355"/>
    </source>
</evidence>
<accession>A0A367ZJ22</accession>
<dbReference type="Proteomes" id="UP000252355">
    <property type="component" value="Unassembled WGS sequence"/>
</dbReference>
<feature type="region of interest" description="Disordered" evidence="1">
    <location>
        <begin position="85"/>
        <end position="122"/>
    </location>
</feature>
<dbReference type="PROSITE" id="PS51257">
    <property type="entry name" value="PROKAR_LIPOPROTEIN"/>
    <property type="match status" value="1"/>
</dbReference>
<dbReference type="AlphaFoldDB" id="A0A367ZJ22"/>
<feature type="compositionally biased region" description="Low complexity" evidence="1">
    <location>
        <begin position="89"/>
        <end position="107"/>
    </location>
</feature>